<dbReference type="Pfam" id="PF00041">
    <property type="entry name" value="fn3"/>
    <property type="match status" value="1"/>
</dbReference>
<comment type="caution">
    <text evidence="13">The sequence shown here is derived from an EMBL/GenBank/DDBJ whole genome shotgun (WGS) entry which is preliminary data.</text>
</comment>
<evidence type="ECO:0000313" key="13">
    <source>
        <dbReference type="EMBL" id="KAB5535749.1"/>
    </source>
</evidence>
<evidence type="ECO:0000256" key="4">
    <source>
        <dbReference type="ARBA" id="ARBA00022729"/>
    </source>
</evidence>
<evidence type="ECO:0000256" key="10">
    <source>
        <dbReference type="SAM" id="Phobius"/>
    </source>
</evidence>
<protein>
    <recommendedName>
        <fullName evidence="12">Fibronectin type-III domain-containing protein</fullName>
    </recommendedName>
</protein>
<evidence type="ECO:0000259" key="12">
    <source>
        <dbReference type="PROSITE" id="PS50853"/>
    </source>
</evidence>
<reference evidence="13 14" key="1">
    <citation type="submission" date="2019-06" db="EMBL/GenBank/DDBJ databases">
        <title>A chromosome-scale genome assembly of the striped catfish, Pangasianodon hypophthalmus.</title>
        <authorList>
            <person name="Wen M."/>
            <person name="Zahm M."/>
            <person name="Roques C."/>
            <person name="Cabau C."/>
            <person name="Klopp C."/>
            <person name="Donnadieu C."/>
            <person name="Jouanno E."/>
            <person name="Avarre J.-C."/>
            <person name="Campet M."/>
            <person name="Ha T.T.T."/>
            <person name="Dugue R."/>
            <person name="Lampietro C."/>
            <person name="Louis A."/>
            <person name="Herpin A."/>
            <person name="Echchiki A."/>
            <person name="Berthelot C."/>
            <person name="Parey E."/>
            <person name="Roest-Crollius H."/>
            <person name="Braasch I."/>
            <person name="Postlethwait J."/>
            <person name="Bobe J."/>
            <person name="Montfort J."/>
            <person name="Bouchez O."/>
            <person name="Begum T."/>
            <person name="Schartl M."/>
            <person name="Guiguen Y."/>
        </authorList>
    </citation>
    <scope>NUCLEOTIDE SEQUENCE [LARGE SCALE GENOMIC DNA]</scope>
    <source>
        <strain evidence="13 14">Indonesia</strain>
        <tissue evidence="13">Blood</tissue>
    </source>
</reference>
<dbReference type="Proteomes" id="UP000327468">
    <property type="component" value="Chromosome 21"/>
</dbReference>
<keyword evidence="7 10" id="KW-0472">Membrane</keyword>
<evidence type="ECO:0000256" key="3">
    <source>
        <dbReference type="ARBA" id="ARBA00022692"/>
    </source>
</evidence>
<dbReference type="InterPro" id="IPR013783">
    <property type="entry name" value="Ig-like_fold"/>
</dbReference>
<keyword evidence="5" id="KW-0677">Repeat</keyword>
<feature type="domain" description="Fibronectin type-III" evidence="12">
    <location>
        <begin position="126"/>
        <end position="225"/>
    </location>
</feature>
<dbReference type="EMBL" id="VFJC01000022">
    <property type="protein sequence ID" value="KAB5535749.1"/>
    <property type="molecule type" value="Genomic_DNA"/>
</dbReference>
<keyword evidence="4 11" id="KW-0732">Signal</keyword>
<evidence type="ECO:0000256" key="8">
    <source>
        <dbReference type="ARBA" id="ARBA00023170"/>
    </source>
</evidence>
<proteinExistence type="inferred from homology"/>
<dbReference type="InterPro" id="IPR003961">
    <property type="entry name" value="FN3_dom"/>
</dbReference>
<evidence type="ECO:0000256" key="6">
    <source>
        <dbReference type="ARBA" id="ARBA00022989"/>
    </source>
</evidence>
<accession>A0A5N5KZ41</accession>
<evidence type="ECO:0000256" key="1">
    <source>
        <dbReference type="ARBA" id="ARBA00004479"/>
    </source>
</evidence>
<evidence type="ECO:0000256" key="7">
    <source>
        <dbReference type="ARBA" id="ARBA00023136"/>
    </source>
</evidence>
<feature type="transmembrane region" description="Helical" evidence="10">
    <location>
        <begin position="518"/>
        <end position="540"/>
    </location>
</feature>
<keyword evidence="9" id="KW-0325">Glycoprotein</keyword>
<comment type="subcellular location">
    <subcellularLocation>
        <location evidence="1">Membrane</location>
        <topology evidence="1">Single-pass type I membrane protein</topology>
    </subcellularLocation>
</comment>
<keyword evidence="6 10" id="KW-1133">Transmembrane helix</keyword>
<dbReference type="AlphaFoldDB" id="A0A5N5KZ41"/>
<dbReference type="PANTHER" id="PTHR48423">
    <property type="entry name" value="INTERLEUKIN-27 RECEPTOR SUBUNIT ALPHA"/>
    <property type="match status" value="1"/>
</dbReference>
<gene>
    <name evidence="13" type="ORF">PHYPO_G00121540</name>
</gene>
<feature type="domain" description="Fibronectin type-III" evidence="12">
    <location>
        <begin position="426"/>
        <end position="518"/>
    </location>
</feature>
<dbReference type="PANTHER" id="PTHR48423:SF1">
    <property type="entry name" value="INTERLEUKIN-27 RECEPTOR SUBUNIT ALPHA"/>
    <property type="match status" value="1"/>
</dbReference>
<feature type="signal peptide" evidence="11">
    <location>
        <begin position="1"/>
        <end position="27"/>
    </location>
</feature>
<sequence>MERNKHTCDTLFSWICRISMLLFTVSSPEPRITGCELLEHANITCYWTAHSSQNISYMMRVNTSNCVNNKISMDSCNTTYTQCSVKIGSVSHCFCVDVLVFTSSISTRLPPYCFNGINEVKMYTPQITALSTLPENASCLKLEWKEPRSEYVQSERNHRVLQIQYQTPQRAHYPEVNAVLHDWQMNLCGLYPGTKHLVRVRAQDLRAANHWSSWSGFAEATTAEAAPVAAPELWRHIQPVDRSGQRLITLLWKPLQWPHTNGVILHYAASCWSELDSSYWDCGHLDSHSTPCVLSVSTHAYNCKLTASNSAGTSPSAHIYIPGDKDAELRPPESITVNALDDFRLKVEWTATVNQSEASFVIEWFPIPDTTVVGLNWKILNGSEKSFIIAEGVHPEIPYNVSVRVLHNNTAGAARFAITFSRQGVPSVGPKLEVLQTTRNDVTLKWQPVPLEKLRGFIQNYTVFYKYKDKMKSRVLSGNAEQFSLKGLSPGQYALCVKAHTLAGGAESLWVTVTVESVHIPVMAIVLCTVGSLLISVFLLSQADRIQQCLCPVVPDPSKSSLSTWPPVSPHQHKLPIMDFKPSPPLFEPICVGGGITGHCGHHHHEDSKLQVFGLHTIFQKFLTLE</sequence>
<evidence type="ECO:0000256" key="9">
    <source>
        <dbReference type="ARBA" id="ARBA00023180"/>
    </source>
</evidence>
<dbReference type="SUPFAM" id="SSF49265">
    <property type="entry name" value="Fibronectin type III"/>
    <property type="match status" value="2"/>
</dbReference>
<keyword evidence="8" id="KW-0675">Receptor</keyword>
<name>A0A5N5KZ41_PANHP</name>
<dbReference type="SMART" id="SM00060">
    <property type="entry name" value="FN3"/>
    <property type="match status" value="4"/>
</dbReference>
<dbReference type="Gene3D" id="2.60.40.10">
    <property type="entry name" value="Immunoglobulins"/>
    <property type="match status" value="4"/>
</dbReference>
<dbReference type="CDD" id="cd00063">
    <property type="entry name" value="FN3"/>
    <property type="match status" value="1"/>
</dbReference>
<evidence type="ECO:0000256" key="2">
    <source>
        <dbReference type="ARBA" id="ARBA00008921"/>
    </source>
</evidence>
<evidence type="ECO:0000256" key="5">
    <source>
        <dbReference type="ARBA" id="ARBA00022737"/>
    </source>
</evidence>
<dbReference type="InterPro" id="IPR052672">
    <property type="entry name" value="Type1_Cytokine_Rcpt_Type2"/>
</dbReference>
<dbReference type="GO" id="GO:0005886">
    <property type="term" value="C:plasma membrane"/>
    <property type="evidence" value="ECO:0007669"/>
    <property type="project" value="UniProtKB-ARBA"/>
</dbReference>
<feature type="chain" id="PRO_5024373421" description="Fibronectin type-III domain-containing protein" evidence="11">
    <location>
        <begin position="28"/>
        <end position="626"/>
    </location>
</feature>
<evidence type="ECO:0000256" key="11">
    <source>
        <dbReference type="SAM" id="SignalP"/>
    </source>
</evidence>
<keyword evidence="3 10" id="KW-0812">Transmembrane</keyword>
<organism evidence="13 14">
    <name type="scientific">Pangasianodon hypophthalmus</name>
    <name type="common">Striped catfish</name>
    <name type="synonym">Helicophagus hypophthalmus</name>
    <dbReference type="NCBI Taxonomy" id="310915"/>
    <lineage>
        <taxon>Eukaryota</taxon>
        <taxon>Metazoa</taxon>
        <taxon>Chordata</taxon>
        <taxon>Craniata</taxon>
        <taxon>Vertebrata</taxon>
        <taxon>Euteleostomi</taxon>
        <taxon>Actinopterygii</taxon>
        <taxon>Neopterygii</taxon>
        <taxon>Teleostei</taxon>
        <taxon>Ostariophysi</taxon>
        <taxon>Siluriformes</taxon>
        <taxon>Pangasiidae</taxon>
        <taxon>Pangasianodon</taxon>
    </lineage>
</organism>
<dbReference type="InterPro" id="IPR036116">
    <property type="entry name" value="FN3_sf"/>
</dbReference>
<keyword evidence="14" id="KW-1185">Reference proteome</keyword>
<comment type="similarity">
    <text evidence="2">Belongs to the type I cytokine receptor family. Type 2 subfamily.</text>
</comment>
<evidence type="ECO:0000313" key="14">
    <source>
        <dbReference type="Proteomes" id="UP000327468"/>
    </source>
</evidence>
<dbReference type="PROSITE" id="PS50853">
    <property type="entry name" value="FN3"/>
    <property type="match status" value="2"/>
</dbReference>